<dbReference type="Gene3D" id="1.20.1250.20">
    <property type="entry name" value="MFS general substrate transporter like domains"/>
    <property type="match status" value="1"/>
</dbReference>
<feature type="transmembrane region" description="Helical" evidence="5">
    <location>
        <begin position="296"/>
        <end position="318"/>
    </location>
</feature>
<dbReference type="EMBL" id="WBMT01000014">
    <property type="protein sequence ID" value="KAB2345260.1"/>
    <property type="molecule type" value="Genomic_DNA"/>
</dbReference>
<keyword evidence="2 5" id="KW-0812">Transmembrane</keyword>
<name>A0A6H9YUY6_9ACTN</name>
<evidence type="ECO:0000256" key="5">
    <source>
        <dbReference type="SAM" id="Phobius"/>
    </source>
</evidence>
<feature type="transmembrane region" description="Helical" evidence="5">
    <location>
        <begin position="115"/>
        <end position="136"/>
    </location>
</feature>
<evidence type="ECO:0000313" key="8">
    <source>
        <dbReference type="Proteomes" id="UP000468735"/>
    </source>
</evidence>
<keyword evidence="8" id="KW-1185">Reference proteome</keyword>
<feature type="transmembrane region" description="Helical" evidence="5">
    <location>
        <begin position="392"/>
        <end position="409"/>
    </location>
</feature>
<evidence type="ECO:0000259" key="6">
    <source>
        <dbReference type="PROSITE" id="PS50850"/>
    </source>
</evidence>
<keyword evidence="3 5" id="KW-1133">Transmembrane helix</keyword>
<feature type="transmembrane region" description="Helical" evidence="5">
    <location>
        <begin position="265"/>
        <end position="289"/>
    </location>
</feature>
<evidence type="ECO:0000256" key="4">
    <source>
        <dbReference type="ARBA" id="ARBA00023136"/>
    </source>
</evidence>
<dbReference type="Proteomes" id="UP000468735">
    <property type="component" value="Unassembled WGS sequence"/>
</dbReference>
<comment type="caution">
    <text evidence="7">The sequence shown here is derived from an EMBL/GenBank/DDBJ whole genome shotgun (WGS) entry which is preliminary data.</text>
</comment>
<proteinExistence type="predicted"/>
<feature type="transmembrane region" description="Helical" evidence="5">
    <location>
        <begin position="89"/>
        <end position="109"/>
    </location>
</feature>
<dbReference type="PROSITE" id="PS50850">
    <property type="entry name" value="MFS"/>
    <property type="match status" value="1"/>
</dbReference>
<evidence type="ECO:0000256" key="3">
    <source>
        <dbReference type="ARBA" id="ARBA00022989"/>
    </source>
</evidence>
<evidence type="ECO:0000313" key="7">
    <source>
        <dbReference type="EMBL" id="KAB2345260.1"/>
    </source>
</evidence>
<feature type="transmembrane region" description="Helical" evidence="5">
    <location>
        <begin position="186"/>
        <end position="204"/>
    </location>
</feature>
<feature type="transmembrane region" description="Helical" evidence="5">
    <location>
        <begin position="148"/>
        <end position="166"/>
    </location>
</feature>
<dbReference type="GO" id="GO:0005886">
    <property type="term" value="C:plasma membrane"/>
    <property type="evidence" value="ECO:0007669"/>
    <property type="project" value="UniProtKB-SubCell"/>
</dbReference>
<dbReference type="AlphaFoldDB" id="A0A6H9YUY6"/>
<feature type="transmembrane region" description="Helical" evidence="5">
    <location>
        <begin position="324"/>
        <end position="347"/>
    </location>
</feature>
<dbReference type="InterPro" id="IPR020846">
    <property type="entry name" value="MFS_dom"/>
</dbReference>
<protein>
    <submittedName>
        <fullName evidence="7">MFS transporter</fullName>
    </submittedName>
</protein>
<feature type="domain" description="Major facilitator superfamily (MFS) profile" evidence="6">
    <location>
        <begin position="22"/>
        <end position="411"/>
    </location>
</feature>
<feature type="transmembrane region" description="Helical" evidence="5">
    <location>
        <begin position="368"/>
        <end position="386"/>
    </location>
</feature>
<organism evidence="7 8">
    <name type="scientific">Actinomadura rudentiformis</name>
    <dbReference type="NCBI Taxonomy" id="359158"/>
    <lineage>
        <taxon>Bacteria</taxon>
        <taxon>Bacillati</taxon>
        <taxon>Actinomycetota</taxon>
        <taxon>Actinomycetes</taxon>
        <taxon>Streptosporangiales</taxon>
        <taxon>Thermomonosporaceae</taxon>
        <taxon>Actinomadura</taxon>
    </lineage>
</organism>
<dbReference type="OrthoDB" id="9776171at2"/>
<evidence type="ECO:0000256" key="1">
    <source>
        <dbReference type="ARBA" id="ARBA00004651"/>
    </source>
</evidence>
<gene>
    <name evidence="7" type="ORF">F8566_28800</name>
</gene>
<dbReference type="InterPro" id="IPR036259">
    <property type="entry name" value="MFS_trans_sf"/>
</dbReference>
<dbReference type="PANTHER" id="PTHR23534">
    <property type="entry name" value="MFS PERMEASE"/>
    <property type="match status" value="1"/>
</dbReference>
<sequence length="415" mass="41632">MTALSETPAEPTLGRHPAQRRVLTVLTATQVLGGIGVATGVAISTLAAATLSGSETVGGLAQTSAVTGAAVLAIPMARAASRHGRRAALTLAYGAGALGAVIATVAATLESWPLLLAGLFLFGGGTAGGLAARYAATDLARPTHAARDLSVVVWATTIGSVAGPNLARPADDLGRTLGLSEWAGPYALAAAAFGLAMLGVFALLRPDPLQNAGPKTTTRRSNGWQTLRATPRARLAVAAIVVSHMVMVSVMTMTPVHLNHGHASLTVVGVVISLHIAGMYALSPVAGWLADNHGRIPALLAGMALLASAAALATVSAPHHVTRLTIALVLLGLGWSFGLVAGSALLTESVPPAQRPAVQGISDLMMNGGGALGGLAAGAIVTVFSYGTLSAIAVLLVLPMTAALVLSWLRRPPGS</sequence>
<dbReference type="GO" id="GO:0022857">
    <property type="term" value="F:transmembrane transporter activity"/>
    <property type="evidence" value="ECO:0007669"/>
    <property type="project" value="InterPro"/>
</dbReference>
<feature type="transmembrane region" description="Helical" evidence="5">
    <location>
        <begin position="235"/>
        <end position="253"/>
    </location>
</feature>
<dbReference type="Pfam" id="PF07690">
    <property type="entry name" value="MFS_1"/>
    <property type="match status" value="2"/>
</dbReference>
<evidence type="ECO:0000256" key="2">
    <source>
        <dbReference type="ARBA" id="ARBA00022692"/>
    </source>
</evidence>
<dbReference type="SUPFAM" id="SSF103473">
    <property type="entry name" value="MFS general substrate transporter"/>
    <property type="match status" value="1"/>
</dbReference>
<keyword evidence="4 5" id="KW-0472">Membrane</keyword>
<feature type="transmembrane region" description="Helical" evidence="5">
    <location>
        <begin position="59"/>
        <end position="77"/>
    </location>
</feature>
<comment type="subcellular location">
    <subcellularLocation>
        <location evidence="1">Cell membrane</location>
        <topology evidence="1">Multi-pass membrane protein</topology>
    </subcellularLocation>
</comment>
<dbReference type="InterPro" id="IPR011701">
    <property type="entry name" value="MFS"/>
</dbReference>
<dbReference type="RefSeq" id="WP_151564972.1">
    <property type="nucleotide sequence ID" value="NZ_WBMT01000014.1"/>
</dbReference>
<accession>A0A6H9YUY6</accession>
<feature type="transmembrane region" description="Helical" evidence="5">
    <location>
        <begin position="22"/>
        <end position="47"/>
    </location>
</feature>
<dbReference type="PANTHER" id="PTHR23534:SF1">
    <property type="entry name" value="MAJOR FACILITATOR SUPERFAMILY PROTEIN"/>
    <property type="match status" value="1"/>
</dbReference>
<reference evidence="7 8" key="1">
    <citation type="submission" date="2019-09" db="EMBL/GenBank/DDBJ databases">
        <title>Actinomadura physcomitrii sp. nov., a novel actinomycete isolated from moss [Physcomitrium sphaericum (Ludw) Fuernr].</title>
        <authorList>
            <person name="Zhuang X."/>
            <person name="Liu C."/>
        </authorList>
    </citation>
    <scope>NUCLEOTIDE SEQUENCE [LARGE SCALE GENOMIC DNA]</scope>
    <source>
        <strain evidence="7 8">HMC1</strain>
    </source>
</reference>